<dbReference type="EMBL" id="CM023474">
    <property type="protein sequence ID" value="KAH7949081.1"/>
    <property type="molecule type" value="Genomic_DNA"/>
</dbReference>
<proteinExistence type="predicted"/>
<protein>
    <submittedName>
        <fullName evidence="1">Uncharacterized protein</fullName>
    </submittedName>
</protein>
<evidence type="ECO:0000313" key="1">
    <source>
        <dbReference type="EMBL" id="KAH7949081.1"/>
    </source>
</evidence>
<reference evidence="1" key="1">
    <citation type="submission" date="2020-05" db="EMBL/GenBank/DDBJ databases">
        <title>Large-scale comparative analyses of tick genomes elucidate their genetic diversity and vector capacities.</title>
        <authorList>
            <person name="Jia N."/>
            <person name="Wang J."/>
            <person name="Shi W."/>
            <person name="Du L."/>
            <person name="Sun Y."/>
            <person name="Zhan W."/>
            <person name="Jiang J."/>
            <person name="Wang Q."/>
            <person name="Zhang B."/>
            <person name="Ji P."/>
            <person name="Sakyi L.B."/>
            <person name="Cui X."/>
            <person name="Yuan T."/>
            <person name="Jiang B."/>
            <person name="Yang W."/>
            <person name="Lam T.T.-Y."/>
            <person name="Chang Q."/>
            <person name="Ding S."/>
            <person name="Wang X."/>
            <person name="Zhu J."/>
            <person name="Ruan X."/>
            <person name="Zhao L."/>
            <person name="Wei J."/>
            <person name="Que T."/>
            <person name="Du C."/>
            <person name="Cheng J."/>
            <person name="Dai P."/>
            <person name="Han X."/>
            <person name="Huang E."/>
            <person name="Gao Y."/>
            <person name="Liu J."/>
            <person name="Shao H."/>
            <person name="Ye R."/>
            <person name="Li L."/>
            <person name="Wei W."/>
            <person name="Wang X."/>
            <person name="Wang C."/>
            <person name="Yang T."/>
            <person name="Huo Q."/>
            <person name="Li W."/>
            <person name="Guo W."/>
            <person name="Chen H."/>
            <person name="Zhou L."/>
            <person name="Ni X."/>
            <person name="Tian J."/>
            <person name="Zhou Y."/>
            <person name="Sheng Y."/>
            <person name="Liu T."/>
            <person name="Pan Y."/>
            <person name="Xia L."/>
            <person name="Li J."/>
            <person name="Zhao F."/>
            <person name="Cao W."/>
        </authorList>
    </citation>
    <scope>NUCLEOTIDE SEQUENCE</scope>
    <source>
        <strain evidence="1">Dsil-2018</strain>
    </source>
</reference>
<organism evidence="1 2">
    <name type="scientific">Dermacentor silvarum</name>
    <name type="common">Tick</name>
    <dbReference type="NCBI Taxonomy" id="543639"/>
    <lineage>
        <taxon>Eukaryota</taxon>
        <taxon>Metazoa</taxon>
        <taxon>Ecdysozoa</taxon>
        <taxon>Arthropoda</taxon>
        <taxon>Chelicerata</taxon>
        <taxon>Arachnida</taxon>
        <taxon>Acari</taxon>
        <taxon>Parasitiformes</taxon>
        <taxon>Ixodida</taxon>
        <taxon>Ixodoidea</taxon>
        <taxon>Ixodidae</taxon>
        <taxon>Rhipicephalinae</taxon>
        <taxon>Dermacentor</taxon>
    </lineage>
</organism>
<dbReference type="Proteomes" id="UP000821865">
    <property type="component" value="Chromosome 5"/>
</dbReference>
<sequence>MSQVPPVEHAIATTSTPDMCCTEWNALNLPCTNEHNASCRLLEHCRVFNEVLLGAGLELREDRRAKGRAGALIAVAKSSTCGCVLYGSMEDPRKAKALDLVECLLGQHHCITAVEFNCNLTQRRSLLQAVKRHCSLKSVTVWGNVFTSDSAACMFKVIKSLSQLESLAFKVYDSQKEWGIDTDMSCSSFDLNMYHLTTLDVADLILTDIQASRLVQELIENNSITDLAVGECVFLSCDKDSHPLFIRYLSREESTLQKLTLRSANILDSGFLLRELIEVFGTMNNLQELTVDIVLTRRIFIDAVTLFAEVVTQSVTLRTLTLPSTNCGCQAPVWSSSAQLPDSKAAQGVEPWLAALRKPNSALNQLCIDLRAFSEPECCAFFDAVAGNNALKLVIVNSLPCIDRLDRVSNAIREQRLNDRVVIKGHYMYNSTKQLQQCPQISSVAISASNLWFSRNISMRSINSALKFVGDCAHITTLWVNCDYFNRKAFSALAACLRGPSSLIDVDLNISHIWNLPTKQERRDVHTQLLSALASNLKLVRVSVTGVLLSDNDLKVLADGASESCRLIDLTITPACVSYAMHNEICGKEGCCFVHMAEAFPGTSDFKNMALADILEATRRNASAVSAAAQFVVGEQDGVKGARDMELMHDHPRLLEMVREGAGVSSAEAKKMISSAWLRVRRCSLEEFMRMAGVVKEKMKCLGHPDARPQLSDINHDCWLNIRDFLKIADVLQN</sequence>
<name>A0ACB8CPT3_DERSI</name>
<evidence type="ECO:0000313" key="2">
    <source>
        <dbReference type="Proteomes" id="UP000821865"/>
    </source>
</evidence>
<keyword evidence="2" id="KW-1185">Reference proteome</keyword>
<accession>A0ACB8CPT3</accession>
<gene>
    <name evidence="1" type="ORF">HPB49_005015</name>
</gene>
<comment type="caution">
    <text evidence="1">The sequence shown here is derived from an EMBL/GenBank/DDBJ whole genome shotgun (WGS) entry which is preliminary data.</text>
</comment>